<feature type="transmembrane region" description="Helical" evidence="6">
    <location>
        <begin position="170"/>
        <end position="188"/>
    </location>
</feature>
<dbReference type="InterPro" id="IPR026910">
    <property type="entry name" value="Shisa"/>
</dbReference>
<feature type="chain" id="PRO_5025338688" description="Shisa N-terminal domain-containing protein" evidence="7">
    <location>
        <begin position="28"/>
        <end position="473"/>
    </location>
</feature>
<dbReference type="PANTHER" id="PTHR31774">
    <property type="entry name" value="PROTEIN SHISA-9-RELATED"/>
    <property type="match status" value="1"/>
</dbReference>
<feature type="region of interest" description="Disordered" evidence="5">
    <location>
        <begin position="327"/>
        <end position="350"/>
    </location>
</feature>
<evidence type="ECO:0000256" key="2">
    <source>
        <dbReference type="ARBA" id="ARBA00022692"/>
    </source>
</evidence>
<dbReference type="AlphaFoldDB" id="A0A6A5E4V5"/>
<proteinExistence type="predicted"/>
<dbReference type="GO" id="GO:0032281">
    <property type="term" value="C:AMPA glutamate receptor complex"/>
    <property type="evidence" value="ECO:0007669"/>
    <property type="project" value="TreeGrafter"/>
</dbReference>
<evidence type="ECO:0000256" key="6">
    <source>
        <dbReference type="SAM" id="Phobius"/>
    </source>
</evidence>
<evidence type="ECO:0000256" key="5">
    <source>
        <dbReference type="SAM" id="MobiDB-lite"/>
    </source>
</evidence>
<evidence type="ECO:0000256" key="4">
    <source>
        <dbReference type="ARBA" id="ARBA00023136"/>
    </source>
</evidence>
<keyword evidence="4 6" id="KW-0472">Membrane</keyword>
<organism evidence="9 10">
    <name type="scientific">Perca fluviatilis</name>
    <name type="common">European perch</name>
    <dbReference type="NCBI Taxonomy" id="8168"/>
    <lineage>
        <taxon>Eukaryota</taxon>
        <taxon>Metazoa</taxon>
        <taxon>Chordata</taxon>
        <taxon>Craniata</taxon>
        <taxon>Vertebrata</taxon>
        <taxon>Euteleostomi</taxon>
        <taxon>Actinopterygii</taxon>
        <taxon>Neopterygii</taxon>
        <taxon>Teleostei</taxon>
        <taxon>Neoteleostei</taxon>
        <taxon>Acanthomorphata</taxon>
        <taxon>Eupercaria</taxon>
        <taxon>Perciformes</taxon>
        <taxon>Percoidei</taxon>
        <taxon>Percidae</taxon>
        <taxon>Percinae</taxon>
        <taxon>Perca</taxon>
    </lineage>
</organism>
<keyword evidence="2 6" id="KW-0812">Transmembrane</keyword>
<dbReference type="OrthoDB" id="9996010at2759"/>
<comment type="caution">
    <text evidence="9">The sequence shown here is derived from an EMBL/GenBank/DDBJ whole genome shotgun (WGS) entry which is preliminary data.</text>
</comment>
<evidence type="ECO:0000256" key="1">
    <source>
        <dbReference type="ARBA" id="ARBA00004370"/>
    </source>
</evidence>
<feature type="compositionally biased region" description="Polar residues" evidence="5">
    <location>
        <begin position="56"/>
        <end position="75"/>
    </location>
</feature>
<name>A0A6A5E4V5_PERFL</name>
<feature type="compositionally biased region" description="Polar residues" evidence="5">
    <location>
        <begin position="461"/>
        <end position="473"/>
    </location>
</feature>
<dbReference type="PANTHER" id="PTHR31774:SF14">
    <property type="entry name" value="PROTEIN SHISA-8"/>
    <property type="match status" value="1"/>
</dbReference>
<feature type="region of interest" description="Disordered" evidence="5">
    <location>
        <begin position="56"/>
        <end position="85"/>
    </location>
</feature>
<dbReference type="GO" id="GO:0032591">
    <property type="term" value="C:dendritic spine membrane"/>
    <property type="evidence" value="ECO:0007669"/>
    <property type="project" value="TreeGrafter"/>
</dbReference>
<protein>
    <recommendedName>
        <fullName evidence="8">Shisa N-terminal domain-containing protein</fullName>
    </recommendedName>
</protein>
<keyword evidence="7" id="KW-0732">Signal</keyword>
<accession>A0A6A5E4V5</accession>
<sequence length="473" mass="51309">MAATNPSSCNRLLFFLLSFLITQRALTQDPSATSVTVTEGDPFNIPTTLANQTTPSYVETTQNTPLETGLSTPTSGGDADDEDVLPTGGTRCQGYYDVMGQWDPPFNCNAGVFLYCCGTCFYRFCCQFRQQRLDQSICSNYDTPIWANTGKPVSTITEGQDDQQRDRTHLIVYIICGVVAIMVLVGIFTKLGLEKSRGGSAGSGAGAGNTDHNSRTLTDLMKGGEVSSVENAAASSPSGGRANGVSARMLRSRSEQYHLNNSAYGPFGQGLPHPQSNHSTVGLNKYTSLKAVAHSASRSYYKSFPLMDFSQYQPVAPPAFQPVPVPPKEKSYIHQPASAHHDLHTPLSISIPSNHLEHSRLPKTTTHPLLSSSAFKSWEPTSRHVHRQASAPGHASSSMHNSTRRHAYSTRRHESIENLPDLFSQPYGGMYGGAGGGAGQGQHVQGQHPSQPSYYHHNRQKSYSTHSTTEVTV</sequence>
<evidence type="ECO:0000313" key="9">
    <source>
        <dbReference type="EMBL" id="KAF1374175.1"/>
    </source>
</evidence>
<dbReference type="GO" id="GO:0014069">
    <property type="term" value="C:postsynaptic density"/>
    <property type="evidence" value="ECO:0007669"/>
    <property type="project" value="TreeGrafter"/>
</dbReference>
<feature type="region of interest" description="Disordered" evidence="5">
    <location>
        <begin position="375"/>
        <end position="473"/>
    </location>
</feature>
<dbReference type="Pfam" id="PF13908">
    <property type="entry name" value="Shisa_N"/>
    <property type="match status" value="1"/>
</dbReference>
<dbReference type="EMBL" id="VHII01000021">
    <property type="protein sequence ID" value="KAF1374175.1"/>
    <property type="molecule type" value="Genomic_DNA"/>
</dbReference>
<feature type="compositionally biased region" description="Low complexity" evidence="5">
    <location>
        <begin position="441"/>
        <end position="451"/>
    </location>
</feature>
<gene>
    <name evidence="9" type="ORF">PFLUV_G00246820</name>
</gene>
<feature type="compositionally biased region" description="Gly residues" evidence="5">
    <location>
        <begin position="429"/>
        <end position="440"/>
    </location>
</feature>
<dbReference type="Proteomes" id="UP000465112">
    <property type="component" value="Chromosome 21"/>
</dbReference>
<dbReference type="InterPro" id="IPR053891">
    <property type="entry name" value="Shisa_N"/>
</dbReference>
<feature type="signal peptide" evidence="7">
    <location>
        <begin position="1"/>
        <end position="27"/>
    </location>
</feature>
<feature type="domain" description="Shisa N-terminal" evidence="8">
    <location>
        <begin position="89"/>
        <end position="140"/>
    </location>
</feature>
<evidence type="ECO:0000256" key="7">
    <source>
        <dbReference type="SAM" id="SignalP"/>
    </source>
</evidence>
<evidence type="ECO:0000259" key="8">
    <source>
        <dbReference type="Pfam" id="PF13908"/>
    </source>
</evidence>
<dbReference type="GO" id="GO:0045211">
    <property type="term" value="C:postsynaptic membrane"/>
    <property type="evidence" value="ECO:0007669"/>
    <property type="project" value="TreeGrafter"/>
</dbReference>
<reference evidence="9 10" key="1">
    <citation type="submission" date="2019-06" db="EMBL/GenBank/DDBJ databases">
        <title>A chromosome-scale genome assembly of the European perch, Perca fluviatilis.</title>
        <authorList>
            <person name="Roques C."/>
            <person name="Zahm M."/>
            <person name="Cabau C."/>
            <person name="Klopp C."/>
            <person name="Bouchez O."/>
            <person name="Donnadieu C."/>
            <person name="Kuhl H."/>
            <person name="Gislard M."/>
            <person name="Guendouz S."/>
            <person name="Journot L."/>
            <person name="Haffray P."/>
            <person name="Bestin A."/>
            <person name="Morvezen R."/>
            <person name="Feron R."/>
            <person name="Wen M."/>
            <person name="Jouanno E."/>
            <person name="Herpin A."/>
            <person name="Schartl M."/>
            <person name="Postlethwait J."/>
            <person name="Schaerlinger B."/>
            <person name="Chardard D."/>
            <person name="Lecocq T."/>
            <person name="Poncet C."/>
            <person name="Jaffrelo L."/>
            <person name="Lampietro C."/>
            <person name="Guiguen Y."/>
        </authorList>
    </citation>
    <scope>NUCLEOTIDE SEQUENCE [LARGE SCALE GENOMIC DNA]</scope>
    <source>
        <tissue evidence="9">Blood</tissue>
    </source>
</reference>
<evidence type="ECO:0000256" key="3">
    <source>
        <dbReference type="ARBA" id="ARBA00022989"/>
    </source>
</evidence>
<dbReference type="GO" id="GO:0048172">
    <property type="term" value="P:regulation of short-term neuronal synaptic plasticity"/>
    <property type="evidence" value="ECO:0007669"/>
    <property type="project" value="TreeGrafter"/>
</dbReference>
<keyword evidence="3 6" id="KW-1133">Transmembrane helix</keyword>
<comment type="subcellular location">
    <subcellularLocation>
        <location evidence="1">Membrane</location>
    </subcellularLocation>
</comment>
<evidence type="ECO:0000313" key="10">
    <source>
        <dbReference type="Proteomes" id="UP000465112"/>
    </source>
</evidence>
<keyword evidence="10" id="KW-1185">Reference proteome</keyword>